<protein>
    <submittedName>
        <fullName evidence="2">Uncharacterized protein</fullName>
    </submittedName>
</protein>
<keyword evidence="1" id="KW-1133">Transmembrane helix</keyword>
<reference evidence="2 3" key="1">
    <citation type="submission" date="2023-07" db="EMBL/GenBank/DDBJ databases">
        <title>Sorghum-associated microbial communities from plants grown in Nebraska, USA.</title>
        <authorList>
            <person name="Schachtman D."/>
        </authorList>
    </citation>
    <scope>NUCLEOTIDE SEQUENCE [LARGE SCALE GENOMIC DNA]</scope>
    <source>
        <strain evidence="2 3">DS1730</strain>
    </source>
</reference>
<accession>A0ABU1M944</accession>
<name>A0ABU1M944_9HYPH</name>
<keyword evidence="1" id="KW-0472">Membrane</keyword>
<evidence type="ECO:0000256" key="1">
    <source>
        <dbReference type="SAM" id="Phobius"/>
    </source>
</evidence>
<feature type="transmembrane region" description="Helical" evidence="1">
    <location>
        <begin position="20"/>
        <end position="43"/>
    </location>
</feature>
<comment type="caution">
    <text evidence="2">The sequence shown here is derived from an EMBL/GenBank/DDBJ whole genome shotgun (WGS) entry which is preliminary data.</text>
</comment>
<dbReference type="Proteomes" id="UP001184614">
    <property type="component" value="Unassembled WGS sequence"/>
</dbReference>
<evidence type="ECO:0000313" key="3">
    <source>
        <dbReference type="Proteomes" id="UP001184614"/>
    </source>
</evidence>
<keyword evidence="1" id="KW-0812">Transmembrane</keyword>
<evidence type="ECO:0000313" key="2">
    <source>
        <dbReference type="EMBL" id="MDR6432286.1"/>
    </source>
</evidence>
<organism evidence="2 3">
    <name type="scientific">Brucella pseudogrignonensis</name>
    <dbReference type="NCBI Taxonomy" id="419475"/>
    <lineage>
        <taxon>Bacteria</taxon>
        <taxon>Pseudomonadati</taxon>
        <taxon>Pseudomonadota</taxon>
        <taxon>Alphaproteobacteria</taxon>
        <taxon>Hyphomicrobiales</taxon>
        <taxon>Brucellaceae</taxon>
        <taxon>Brucella/Ochrobactrum group</taxon>
        <taxon>Brucella</taxon>
    </lineage>
</organism>
<dbReference type="RefSeq" id="WP_310011925.1">
    <property type="nucleotide sequence ID" value="NZ_JAVDQT010000002.1"/>
</dbReference>
<gene>
    <name evidence="2" type="ORF">J2782_002021</name>
</gene>
<proteinExistence type="predicted"/>
<dbReference type="EMBL" id="JAVDQT010000002">
    <property type="protein sequence ID" value="MDR6432286.1"/>
    <property type="molecule type" value="Genomic_DNA"/>
</dbReference>
<sequence>MSNPLYKSTPQGSGTLVLGRFEFICGTTLQGLIFVAIVMGALARRVVAW</sequence>
<keyword evidence="3" id="KW-1185">Reference proteome</keyword>